<dbReference type="Gene3D" id="2.40.380.10">
    <property type="entry name" value="FomD-like"/>
    <property type="match status" value="1"/>
</dbReference>
<evidence type="ECO:0000259" key="1">
    <source>
        <dbReference type="Pfam" id="PF04167"/>
    </source>
</evidence>
<accession>A0A179V998</accession>
<dbReference type="Proteomes" id="UP000186919">
    <property type="component" value="Unassembled WGS sequence"/>
</dbReference>
<dbReference type="InterPro" id="IPR007295">
    <property type="entry name" value="DUF402"/>
</dbReference>
<feature type="domain" description="DUF402" evidence="1">
    <location>
        <begin position="22"/>
        <end position="150"/>
    </location>
</feature>
<name>A0A179V998_9MYCO</name>
<dbReference type="AlphaFoldDB" id="A0A179V998"/>
<dbReference type="Pfam" id="PF04167">
    <property type="entry name" value="DUF402"/>
    <property type="match status" value="1"/>
</dbReference>
<dbReference type="InterPro" id="IPR014465">
    <property type="entry name" value="UCP012622"/>
</dbReference>
<sequence length="174" mass="19610">MHPPKREIFDLEALTNTDPKGIVRSVDQYRVQPWGLYMARPTPGRAQFHYLESWLIPALGLRANIFHFNPGYERDQDYYLDIGEFAAGASQWLATDHYLDLVVRTGRETELADVDELLEAHKAGLLSTATTELALRRAMAAIDGLAQHQHDVNAWLREAGMPLTWRDGSGDAHG</sequence>
<dbReference type="InterPro" id="IPR035930">
    <property type="entry name" value="FomD-like_sf"/>
</dbReference>
<dbReference type="RefSeq" id="WP_064631126.1">
    <property type="nucleotide sequence ID" value="NZ_LQYE01000027.1"/>
</dbReference>
<evidence type="ECO:0000313" key="3">
    <source>
        <dbReference type="Proteomes" id="UP000186919"/>
    </source>
</evidence>
<dbReference type="PIRSF" id="PIRSF012622">
    <property type="entry name" value="UCP012622"/>
    <property type="match status" value="1"/>
</dbReference>
<dbReference type="SUPFAM" id="SSF159234">
    <property type="entry name" value="FomD-like"/>
    <property type="match status" value="1"/>
</dbReference>
<gene>
    <name evidence="2" type="ORF">AWB85_10025</name>
</gene>
<protein>
    <recommendedName>
        <fullName evidence="1">DUF402 domain-containing protein</fullName>
    </recommendedName>
</protein>
<organism evidence="2 3">
    <name type="scientific">Mycobacteroides immunogenum</name>
    <dbReference type="NCBI Taxonomy" id="83262"/>
    <lineage>
        <taxon>Bacteria</taxon>
        <taxon>Bacillati</taxon>
        <taxon>Actinomycetota</taxon>
        <taxon>Actinomycetes</taxon>
        <taxon>Mycobacteriales</taxon>
        <taxon>Mycobacteriaceae</taxon>
        <taxon>Mycobacteroides</taxon>
    </lineage>
</organism>
<evidence type="ECO:0000313" key="2">
    <source>
        <dbReference type="EMBL" id="OAT68167.1"/>
    </source>
</evidence>
<proteinExistence type="predicted"/>
<comment type="caution">
    <text evidence="2">The sequence shown here is derived from an EMBL/GenBank/DDBJ whole genome shotgun (WGS) entry which is preliminary data.</text>
</comment>
<reference evidence="2 3" key="1">
    <citation type="submission" date="2016-01" db="EMBL/GenBank/DDBJ databases">
        <title>Mycobacterium immunogenum strain CD11_6 genome sequencing and assembly.</title>
        <authorList>
            <person name="Kaur G."/>
            <person name="Nair G.R."/>
            <person name="Mayilraj S."/>
        </authorList>
    </citation>
    <scope>NUCLEOTIDE SEQUENCE [LARGE SCALE GENOMIC DNA]</scope>
    <source>
        <strain evidence="2 3">CD11-6</strain>
    </source>
</reference>
<dbReference type="EMBL" id="LQYE01000027">
    <property type="protein sequence ID" value="OAT68167.1"/>
    <property type="molecule type" value="Genomic_DNA"/>
</dbReference>